<protein>
    <submittedName>
        <fullName evidence="1">Uncharacterized protein</fullName>
    </submittedName>
</protein>
<comment type="caution">
    <text evidence="1">The sequence shown here is derived from an EMBL/GenBank/DDBJ whole genome shotgun (WGS) entry which is preliminary data.</text>
</comment>
<evidence type="ECO:0000313" key="2">
    <source>
        <dbReference type="Proteomes" id="UP000465304"/>
    </source>
</evidence>
<dbReference type="RefSeq" id="WP_163891597.1">
    <property type="nucleotide sequence ID" value="NZ_BLLB01000002.1"/>
</dbReference>
<accession>A0A7I9ZST8</accession>
<gene>
    <name evidence="1" type="ORF">MHIP_42210</name>
</gene>
<organism evidence="1 2">
    <name type="scientific">Mycolicibacterium hippocampi</name>
    <dbReference type="NCBI Taxonomy" id="659824"/>
    <lineage>
        <taxon>Bacteria</taxon>
        <taxon>Bacillati</taxon>
        <taxon>Actinomycetota</taxon>
        <taxon>Actinomycetes</taxon>
        <taxon>Mycobacteriales</taxon>
        <taxon>Mycobacteriaceae</taxon>
        <taxon>Mycolicibacterium</taxon>
    </lineage>
</organism>
<dbReference type="AlphaFoldDB" id="A0A7I9ZST8"/>
<reference evidence="1 2" key="1">
    <citation type="journal article" date="2019" name="Emerg. Microbes Infect.">
        <title>Comprehensive subspecies identification of 175 nontuberculous mycobacteria species based on 7547 genomic profiles.</title>
        <authorList>
            <person name="Matsumoto Y."/>
            <person name="Kinjo T."/>
            <person name="Motooka D."/>
            <person name="Nabeya D."/>
            <person name="Jung N."/>
            <person name="Uechi K."/>
            <person name="Horii T."/>
            <person name="Iida T."/>
            <person name="Fujita J."/>
            <person name="Nakamura S."/>
        </authorList>
    </citation>
    <scope>NUCLEOTIDE SEQUENCE [LARGE SCALE GENOMIC DNA]</scope>
    <source>
        <strain evidence="1 2">JCM 30996</strain>
    </source>
</reference>
<keyword evidence="2" id="KW-1185">Reference proteome</keyword>
<dbReference type="EMBL" id="BLLB01000002">
    <property type="protein sequence ID" value="GFH03738.1"/>
    <property type="molecule type" value="Genomic_DNA"/>
</dbReference>
<dbReference type="Proteomes" id="UP000465304">
    <property type="component" value="Unassembled WGS sequence"/>
</dbReference>
<sequence length="88" mass="10133">MPIDRVALHEKIAFDKWEGYAKAIERDHRTAGMRDFLWTNEDGQIAWWDRFVGSADWARLMAVIGLDPRGLRGQDYTVHFLRDGGAEG</sequence>
<name>A0A7I9ZST8_9MYCO</name>
<proteinExistence type="predicted"/>
<evidence type="ECO:0000313" key="1">
    <source>
        <dbReference type="EMBL" id="GFH03738.1"/>
    </source>
</evidence>